<organism evidence="2 3">
    <name type="scientific">Pseudomonas spelaei</name>
    <dbReference type="NCBI Taxonomy" id="1055469"/>
    <lineage>
        <taxon>Bacteria</taxon>
        <taxon>Pseudomonadati</taxon>
        <taxon>Pseudomonadota</taxon>
        <taxon>Gammaproteobacteria</taxon>
        <taxon>Pseudomonadales</taxon>
        <taxon>Pseudomonadaceae</taxon>
        <taxon>Pseudomonas</taxon>
    </lineage>
</organism>
<sequence>MRYLFVALLSVFSTLAMAQGEVPAANASATAQASDADDSSLDLDIAKVVRDSSESSKECGPVKGHMVYVDSHGVRHELDYVRLGDACQHG</sequence>
<feature type="chain" id="PRO_5026075863" evidence="1">
    <location>
        <begin position="19"/>
        <end position="90"/>
    </location>
</feature>
<dbReference type="OrthoDB" id="6952585at2"/>
<accession>A0A6I3WCK6</accession>
<dbReference type="Proteomes" id="UP000438196">
    <property type="component" value="Unassembled WGS sequence"/>
</dbReference>
<evidence type="ECO:0000313" key="2">
    <source>
        <dbReference type="EMBL" id="MUF04346.1"/>
    </source>
</evidence>
<dbReference type="RefSeq" id="WP_155582700.1">
    <property type="nucleotide sequence ID" value="NZ_JBHSTH010000002.1"/>
</dbReference>
<reference evidence="2 3" key="1">
    <citation type="submission" date="2019-11" db="EMBL/GenBank/DDBJ databases">
        <title>Pseudomonas karstica sp. nov. and Pseudomonas spelaei sp. nov. from karst caves.</title>
        <authorList>
            <person name="Zeman M."/>
        </authorList>
    </citation>
    <scope>NUCLEOTIDE SEQUENCE [LARGE SCALE GENOMIC DNA]</scope>
    <source>
        <strain evidence="2 3">CCM 7893</strain>
    </source>
</reference>
<dbReference type="Gene3D" id="2.30.140.50">
    <property type="entry name" value="Protein of unknown function DUF2790"/>
    <property type="match status" value="1"/>
</dbReference>
<dbReference type="EMBL" id="WNNK01000005">
    <property type="protein sequence ID" value="MUF04346.1"/>
    <property type="molecule type" value="Genomic_DNA"/>
</dbReference>
<gene>
    <name evidence="2" type="ORF">GNF76_08360</name>
</gene>
<name>A0A6I3WCK6_9PSED</name>
<comment type="caution">
    <text evidence="2">The sequence shown here is derived from an EMBL/GenBank/DDBJ whole genome shotgun (WGS) entry which is preliminary data.</text>
</comment>
<proteinExistence type="predicted"/>
<keyword evidence="3" id="KW-1185">Reference proteome</keyword>
<feature type="signal peptide" evidence="1">
    <location>
        <begin position="1"/>
        <end position="18"/>
    </location>
</feature>
<dbReference type="AlphaFoldDB" id="A0A6I3WCK6"/>
<dbReference type="Pfam" id="PF10976">
    <property type="entry name" value="DUF2790"/>
    <property type="match status" value="1"/>
</dbReference>
<dbReference type="InterPro" id="IPR021245">
    <property type="entry name" value="DUF2790"/>
</dbReference>
<evidence type="ECO:0000313" key="3">
    <source>
        <dbReference type="Proteomes" id="UP000438196"/>
    </source>
</evidence>
<protein>
    <submittedName>
        <fullName evidence="2">DUF2790 domain-containing protein</fullName>
    </submittedName>
</protein>
<keyword evidence="1" id="KW-0732">Signal</keyword>
<evidence type="ECO:0000256" key="1">
    <source>
        <dbReference type="SAM" id="SignalP"/>
    </source>
</evidence>